<dbReference type="PANTHER" id="PTHR43194">
    <property type="entry name" value="HYDROLASE ALPHA/BETA FOLD FAMILY"/>
    <property type="match status" value="1"/>
</dbReference>
<dbReference type="Pfam" id="PF14534">
    <property type="entry name" value="DUF4440"/>
    <property type="match status" value="1"/>
</dbReference>
<keyword evidence="1" id="KW-0732">Signal</keyword>
<dbReference type="InterPro" id="IPR027843">
    <property type="entry name" value="DUF4440"/>
</dbReference>
<name>A0A1X7JS82_9SPHI</name>
<evidence type="ECO:0000256" key="1">
    <source>
        <dbReference type="SAM" id="SignalP"/>
    </source>
</evidence>
<accession>A0A1X7JS82</accession>
<dbReference type="EMBL" id="FXAU01000003">
    <property type="protein sequence ID" value="SMG30989.1"/>
    <property type="molecule type" value="Genomic_DNA"/>
</dbReference>
<evidence type="ECO:0000259" key="2">
    <source>
        <dbReference type="Pfam" id="PF12697"/>
    </source>
</evidence>
<evidence type="ECO:0000313" key="4">
    <source>
        <dbReference type="EMBL" id="SMG30989.1"/>
    </source>
</evidence>
<feature type="domain" description="AB hydrolase-1" evidence="2">
    <location>
        <begin position="83"/>
        <end position="255"/>
    </location>
</feature>
<keyword evidence="5" id="KW-1185">Reference proteome</keyword>
<proteinExistence type="predicted"/>
<protein>
    <recommendedName>
        <fullName evidence="6">Alpha/beta hydrolase family protein</fullName>
    </recommendedName>
</protein>
<evidence type="ECO:0000259" key="3">
    <source>
        <dbReference type="Pfam" id="PF14534"/>
    </source>
</evidence>
<dbReference type="RefSeq" id="WP_085472843.1">
    <property type="nucleotide sequence ID" value="NZ_FXAU01000003.1"/>
</dbReference>
<dbReference type="InterPro" id="IPR029058">
    <property type="entry name" value="AB_hydrolase_fold"/>
</dbReference>
<gene>
    <name evidence="4" type="ORF">SAMN05660862_2111</name>
</gene>
<evidence type="ECO:0008006" key="6">
    <source>
        <dbReference type="Google" id="ProtNLM"/>
    </source>
</evidence>
<dbReference type="InterPro" id="IPR032710">
    <property type="entry name" value="NTF2-like_dom_sf"/>
</dbReference>
<dbReference type="SUPFAM" id="SSF53474">
    <property type="entry name" value="alpha/beta-Hydrolases"/>
    <property type="match status" value="1"/>
</dbReference>
<dbReference type="AlphaFoldDB" id="A0A1X7JS82"/>
<dbReference type="Pfam" id="PF12697">
    <property type="entry name" value="Abhydrolase_6"/>
    <property type="match status" value="1"/>
</dbReference>
<feature type="domain" description="DUF4440" evidence="3">
    <location>
        <begin position="375"/>
        <end position="479"/>
    </location>
</feature>
<dbReference type="SUPFAM" id="SSF54427">
    <property type="entry name" value="NTF2-like"/>
    <property type="match status" value="1"/>
</dbReference>
<dbReference type="Proteomes" id="UP000192980">
    <property type="component" value="Unassembled WGS sequence"/>
</dbReference>
<dbReference type="CDD" id="cd12810">
    <property type="entry name" value="Esterase_713_like-3"/>
    <property type="match status" value="1"/>
</dbReference>
<feature type="chain" id="PRO_5012665647" description="Alpha/beta hydrolase family protein" evidence="1">
    <location>
        <begin position="23"/>
        <end position="495"/>
    </location>
</feature>
<sequence length="495" mass="54751">MKVLKYFSACAWSLTSCVMLHAQEQQNTIVLAQQGSFAVGGRVLQAEGTFDLSDAMNPQGQTFHGDHAYVFYQMPKQAHRLPLVFLHGAGQSKKTWESTPDGREGFQNIFLKRGFGVYLLDQPRRGAAGKSMVGTTITPIADEQFWFTQFRIGNYPDFFPNVQFPKDKDALIQFFRQMTPNTGSFDGVVVTDALSELFTKVGDGILVTHSQGGGPGWSTAMRNEHVKAIVAYEPYSGFVFPEGEAPAPIASTGLFGALKGGEVPKADFLKLTKIPIVIYYGDNIASTSSAVWNMDHWRSGLEMAKLWAATINKYGGDATVVHLPEVGIKGNTHFPFSDLNNKEVADHLWEWLNRKGLVQDVAVGDMADLEKQQVIKLSKQKWQWMADKNTALLDHLFDAASVFVHMGGSWGKEQELQVIKSGGIWYKKADVHEVSVHIMDQTAVVLNRIDLLAVVGGNEVTNPFIVTEVYVKKGTEWKLGSLSFTKVSVPVRSNP</sequence>
<reference evidence="4 5" key="1">
    <citation type="submission" date="2017-04" db="EMBL/GenBank/DDBJ databases">
        <authorList>
            <person name="Afonso C.L."/>
            <person name="Miller P.J."/>
            <person name="Scott M.A."/>
            <person name="Spackman E."/>
            <person name="Goraichik I."/>
            <person name="Dimitrov K.M."/>
            <person name="Suarez D.L."/>
            <person name="Swayne D.E."/>
        </authorList>
    </citation>
    <scope>NUCLEOTIDE SEQUENCE [LARGE SCALE GENOMIC DNA]</scope>
    <source>
        <strain evidence="4 5">DSM 22418</strain>
    </source>
</reference>
<organism evidence="4 5">
    <name type="scientific">Sphingobacterium psychroaquaticum</name>
    <dbReference type="NCBI Taxonomy" id="561061"/>
    <lineage>
        <taxon>Bacteria</taxon>
        <taxon>Pseudomonadati</taxon>
        <taxon>Bacteroidota</taxon>
        <taxon>Sphingobacteriia</taxon>
        <taxon>Sphingobacteriales</taxon>
        <taxon>Sphingobacteriaceae</taxon>
        <taxon>Sphingobacterium</taxon>
    </lineage>
</organism>
<dbReference type="OrthoDB" id="256394at2"/>
<dbReference type="InterPro" id="IPR050228">
    <property type="entry name" value="Carboxylesterase_BioH"/>
</dbReference>
<dbReference type="PANTHER" id="PTHR43194:SF4">
    <property type="entry name" value="AB HYDROLASE-1 DOMAIN-CONTAINING PROTEIN"/>
    <property type="match status" value="1"/>
</dbReference>
<feature type="signal peptide" evidence="1">
    <location>
        <begin position="1"/>
        <end position="22"/>
    </location>
</feature>
<dbReference type="Gene3D" id="3.10.450.50">
    <property type="match status" value="1"/>
</dbReference>
<dbReference type="Gene3D" id="3.40.50.1820">
    <property type="entry name" value="alpha/beta hydrolase"/>
    <property type="match status" value="1"/>
</dbReference>
<dbReference type="InterPro" id="IPR000073">
    <property type="entry name" value="AB_hydrolase_1"/>
</dbReference>
<dbReference type="STRING" id="561061.SAMN05660862_2111"/>
<dbReference type="PROSITE" id="PS51257">
    <property type="entry name" value="PROKAR_LIPOPROTEIN"/>
    <property type="match status" value="1"/>
</dbReference>
<evidence type="ECO:0000313" key="5">
    <source>
        <dbReference type="Proteomes" id="UP000192980"/>
    </source>
</evidence>